<dbReference type="Proteomes" id="UP001177021">
    <property type="component" value="Unassembled WGS sequence"/>
</dbReference>
<keyword evidence="2" id="KW-1185">Reference proteome</keyword>
<comment type="caution">
    <text evidence="1">The sequence shown here is derived from an EMBL/GenBank/DDBJ whole genome shotgun (WGS) entry which is preliminary data.</text>
</comment>
<dbReference type="EMBL" id="CASHSV030000044">
    <property type="protein sequence ID" value="CAJ2644671.1"/>
    <property type="molecule type" value="Genomic_DNA"/>
</dbReference>
<sequence length="197" mass="22429">MVANMKKMEEVVEIDTLEKSLLENNDEEEEEVLYAASFREMEKNFVKYQTVQTLYLTPNAIVYKVTRPVPFPCFGVLHKEKHVLLHSVADVVVEQGYLQSLFGVYSLRIENVGVRRPPSDDVKILGVANPNAFRKAVMMRLSNIRNEIVSRQVATLEDASHSGEMLLLQKLEEIGSSVKRMQTLLEEQQSQATESID</sequence>
<evidence type="ECO:0000313" key="1">
    <source>
        <dbReference type="EMBL" id="CAJ2644671.1"/>
    </source>
</evidence>
<reference evidence="1" key="1">
    <citation type="submission" date="2023-10" db="EMBL/GenBank/DDBJ databases">
        <authorList>
            <person name="Rodriguez Cubillos JULIANA M."/>
            <person name="De Vega J."/>
        </authorList>
    </citation>
    <scope>NUCLEOTIDE SEQUENCE</scope>
</reference>
<proteinExistence type="predicted"/>
<name>A0ACB0JLH3_TRIPR</name>
<gene>
    <name evidence="1" type="ORF">MILVUS5_LOCUS13645</name>
</gene>
<protein>
    <submittedName>
        <fullName evidence="1">Uncharacterized protein</fullName>
    </submittedName>
</protein>
<evidence type="ECO:0000313" key="2">
    <source>
        <dbReference type="Proteomes" id="UP001177021"/>
    </source>
</evidence>
<organism evidence="1 2">
    <name type="scientific">Trifolium pratense</name>
    <name type="common">Red clover</name>
    <dbReference type="NCBI Taxonomy" id="57577"/>
    <lineage>
        <taxon>Eukaryota</taxon>
        <taxon>Viridiplantae</taxon>
        <taxon>Streptophyta</taxon>
        <taxon>Embryophyta</taxon>
        <taxon>Tracheophyta</taxon>
        <taxon>Spermatophyta</taxon>
        <taxon>Magnoliopsida</taxon>
        <taxon>eudicotyledons</taxon>
        <taxon>Gunneridae</taxon>
        <taxon>Pentapetalae</taxon>
        <taxon>rosids</taxon>
        <taxon>fabids</taxon>
        <taxon>Fabales</taxon>
        <taxon>Fabaceae</taxon>
        <taxon>Papilionoideae</taxon>
        <taxon>50 kb inversion clade</taxon>
        <taxon>NPAAA clade</taxon>
        <taxon>Hologalegina</taxon>
        <taxon>IRL clade</taxon>
        <taxon>Trifolieae</taxon>
        <taxon>Trifolium</taxon>
    </lineage>
</organism>
<accession>A0ACB0JLH3</accession>